<evidence type="ECO:0000313" key="1">
    <source>
        <dbReference type="EMBL" id="VDH03440.1"/>
    </source>
</evidence>
<evidence type="ECO:0000313" key="2">
    <source>
        <dbReference type="Proteomes" id="UP000270205"/>
    </source>
</evidence>
<gene>
    <name evidence="1" type="ORF">NCTC12929_00823</name>
</gene>
<comment type="caution">
    <text evidence="1">The sequence shown here is derived from an EMBL/GenBank/DDBJ whole genome shotgun (WGS) entry which is preliminary data.</text>
</comment>
<proteinExistence type="predicted"/>
<reference evidence="1 2" key="1">
    <citation type="submission" date="2018-11" db="EMBL/GenBank/DDBJ databases">
        <authorList>
            <consortium name="Pathogen Informatics"/>
        </authorList>
    </citation>
    <scope>NUCLEOTIDE SEQUENCE [LARGE SCALE GENOMIC DNA]</scope>
    <source>
        <strain evidence="1 2">NCTC12929</strain>
    </source>
</reference>
<name>A0A7Z9CGN1_9FLAO</name>
<sequence>MKKISFIAAMFISGSLSAKGFVENDNILVDAGNCI</sequence>
<dbReference type="AlphaFoldDB" id="A0A7Z9CGN1"/>
<organism evidence="1 2">
    <name type="scientific">Bergeyella zoohelcum</name>
    <dbReference type="NCBI Taxonomy" id="1015"/>
    <lineage>
        <taxon>Bacteria</taxon>
        <taxon>Pseudomonadati</taxon>
        <taxon>Bacteroidota</taxon>
        <taxon>Flavobacteriia</taxon>
        <taxon>Flavobacteriales</taxon>
        <taxon>Weeksellaceae</taxon>
        <taxon>Bergeyella</taxon>
    </lineage>
</organism>
<accession>A0A7Z9CGN1</accession>
<dbReference type="Proteomes" id="UP000270205">
    <property type="component" value="Unassembled WGS sequence"/>
</dbReference>
<dbReference type="EMBL" id="UYIV01000001">
    <property type="protein sequence ID" value="VDH03440.1"/>
    <property type="molecule type" value="Genomic_DNA"/>
</dbReference>
<protein>
    <submittedName>
        <fullName evidence="1">Uncharacterized protein</fullName>
    </submittedName>
</protein>